<dbReference type="GO" id="GO:0019379">
    <property type="term" value="P:sulfate assimilation, phosphoadenylyl sulfate reduction by phosphoadenylyl-sulfate reductase (thioredoxin)"/>
    <property type="evidence" value="ECO:0007669"/>
    <property type="project" value="TreeGrafter"/>
</dbReference>
<dbReference type="Gene3D" id="3.40.50.300">
    <property type="entry name" value="P-loop containing nucleotide triphosphate hydrolases"/>
    <property type="match status" value="1"/>
</dbReference>
<protein>
    <recommendedName>
        <fullName evidence="2 6">Adenylyl-sulfate kinase</fullName>
        <ecNumber evidence="2 6">2.7.1.25</ecNumber>
    </recommendedName>
    <alternativeName>
        <fullName evidence="6">APS kinase</fullName>
    </alternativeName>
    <alternativeName>
        <fullName evidence="6">ATP adenosine-5'-phosphosulfate 3'-phosphotransferase</fullName>
    </alternativeName>
    <alternativeName>
        <fullName evidence="6">Adenosine-5'-phosphosulfate kinase</fullName>
    </alternativeName>
</protein>
<dbReference type="EMBL" id="NBYX01000005">
    <property type="protein sequence ID" value="ORT86087.1"/>
    <property type="molecule type" value="Genomic_DNA"/>
</dbReference>
<comment type="pathway">
    <text evidence="6 7">Sulfur metabolism; hydrogen sulfide biosynthesis; sulfite from sulfate: step 2/3.</text>
</comment>
<dbReference type="GO" id="GO:0005737">
    <property type="term" value="C:cytoplasm"/>
    <property type="evidence" value="ECO:0007669"/>
    <property type="project" value="TreeGrafter"/>
</dbReference>
<evidence type="ECO:0000256" key="7">
    <source>
        <dbReference type="RuleBase" id="RU004347"/>
    </source>
</evidence>
<evidence type="ECO:0000256" key="6">
    <source>
        <dbReference type="HAMAP-Rule" id="MF_00065"/>
    </source>
</evidence>
<keyword evidence="6" id="KW-0597">Phosphoprotein</keyword>
<dbReference type="InterPro" id="IPR002891">
    <property type="entry name" value="APS"/>
</dbReference>
<dbReference type="AlphaFoldDB" id="A0A1X1PI11"/>
<keyword evidence="4 6" id="KW-0547">Nucleotide-binding</keyword>
<feature type="active site" description="Phosphoserine intermediate" evidence="6">
    <location>
        <position position="99"/>
    </location>
</feature>
<dbReference type="PANTHER" id="PTHR42700:SF1">
    <property type="entry name" value="SULFATE ADENYLYLTRANSFERASE"/>
    <property type="match status" value="1"/>
</dbReference>
<dbReference type="GO" id="GO:0070814">
    <property type="term" value="P:hydrogen sulfide biosynthetic process"/>
    <property type="evidence" value="ECO:0007669"/>
    <property type="project" value="UniProtKB-UniRule"/>
</dbReference>
<evidence type="ECO:0000256" key="1">
    <source>
        <dbReference type="ARBA" id="ARBA00001823"/>
    </source>
</evidence>
<dbReference type="GO" id="GO:0004781">
    <property type="term" value="F:sulfate adenylyltransferase (ATP) activity"/>
    <property type="evidence" value="ECO:0007669"/>
    <property type="project" value="TreeGrafter"/>
</dbReference>
<feature type="domain" description="APS kinase" evidence="8">
    <location>
        <begin position="19"/>
        <end position="167"/>
    </location>
</feature>
<gene>
    <name evidence="6" type="primary">cysC</name>
    <name evidence="9" type="ORF">B7G54_11385</name>
</gene>
<dbReference type="Pfam" id="PF01583">
    <property type="entry name" value="APS_kinase"/>
    <property type="match status" value="1"/>
</dbReference>
<dbReference type="GO" id="GO:0005524">
    <property type="term" value="F:ATP binding"/>
    <property type="evidence" value="ECO:0007669"/>
    <property type="project" value="UniProtKB-UniRule"/>
</dbReference>
<comment type="catalytic activity">
    <reaction evidence="1 6 7">
        <text>adenosine 5'-phosphosulfate + ATP = 3'-phosphoadenylyl sulfate + ADP + H(+)</text>
        <dbReference type="Rhea" id="RHEA:24152"/>
        <dbReference type="ChEBI" id="CHEBI:15378"/>
        <dbReference type="ChEBI" id="CHEBI:30616"/>
        <dbReference type="ChEBI" id="CHEBI:58243"/>
        <dbReference type="ChEBI" id="CHEBI:58339"/>
        <dbReference type="ChEBI" id="CHEBI:456216"/>
        <dbReference type="EC" id="2.7.1.25"/>
    </reaction>
</comment>
<sequence>MTRVGDRDCTPMAQEKNDYTLWLTGLSGAGKSTLSREIAAQLRARNIPTCILDGDELRAGVSPDLGFTREDRTENCRRTAEIAKLLNSQGFMVIVALISPYNADRQRARQIVGADRFVEVYLKTDIATCSARDPKQLYAKAITGQTTQFTGISDPYEVPTAPDLVVETGSMDIASSVALVMNFERQRFAHA</sequence>
<keyword evidence="6 7" id="KW-0418">Kinase</keyword>
<dbReference type="InterPro" id="IPR050512">
    <property type="entry name" value="Sulf_AdTrans/APS_kinase"/>
</dbReference>
<dbReference type="OrthoDB" id="9804504at2"/>
<accession>A0A1X1PI11</accession>
<dbReference type="PANTHER" id="PTHR42700">
    <property type="entry name" value="SULFATE ADENYLYLTRANSFERASE"/>
    <property type="match status" value="1"/>
</dbReference>
<comment type="caution">
    <text evidence="9">The sequence shown here is derived from an EMBL/GenBank/DDBJ whole genome shotgun (WGS) entry which is preliminary data.</text>
</comment>
<evidence type="ECO:0000256" key="4">
    <source>
        <dbReference type="ARBA" id="ARBA00022741"/>
    </source>
</evidence>
<keyword evidence="10" id="KW-1185">Reference proteome</keyword>
<evidence type="ECO:0000259" key="8">
    <source>
        <dbReference type="Pfam" id="PF01583"/>
    </source>
</evidence>
<dbReference type="NCBIfam" id="TIGR00455">
    <property type="entry name" value="apsK"/>
    <property type="match status" value="1"/>
</dbReference>
<dbReference type="HAMAP" id="MF_00065">
    <property type="entry name" value="Adenylyl_sulf_kinase"/>
    <property type="match status" value="1"/>
</dbReference>
<dbReference type="CDD" id="cd02027">
    <property type="entry name" value="APSK"/>
    <property type="match status" value="1"/>
</dbReference>
<evidence type="ECO:0000313" key="10">
    <source>
        <dbReference type="Proteomes" id="UP000193146"/>
    </source>
</evidence>
<name>A0A1X1PI11_9BURK</name>
<proteinExistence type="inferred from homology"/>
<comment type="similarity">
    <text evidence="6 7">Belongs to the APS kinase family.</text>
</comment>
<dbReference type="SUPFAM" id="SSF52540">
    <property type="entry name" value="P-loop containing nucleoside triphosphate hydrolases"/>
    <property type="match status" value="1"/>
</dbReference>
<keyword evidence="5 6" id="KW-0067">ATP-binding</keyword>
<evidence type="ECO:0000256" key="2">
    <source>
        <dbReference type="ARBA" id="ARBA00012121"/>
    </source>
</evidence>
<keyword evidence="3 6" id="KW-0808">Transferase</keyword>
<dbReference type="InterPro" id="IPR059117">
    <property type="entry name" value="APS_kinase_dom"/>
</dbReference>
<evidence type="ECO:0000313" key="9">
    <source>
        <dbReference type="EMBL" id="ORT86087.1"/>
    </source>
</evidence>
<dbReference type="UniPathway" id="UPA00140">
    <property type="reaction ID" value="UER00205"/>
</dbReference>
<evidence type="ECO:0000256" key="3">
    <source>
        <dbReference type="ARBA" id="ARBA00022679"/>
    </source>
</evidence>
<dbReference type="EC" id="2.7.1.25" evidence="2 6"/>
<dbReference type="NCBIfam" id="NF003013">
    <property type="entry name" value="PRK03846.1"/>
    <property type="match status" value="1"/>
</dbReference>
<reference evidence="9 10" key="1">
    <citation type="submission" date="2017-04" db="EMBL/GenBank/DDBJ databases">
        <title>Burkholderia puraquae sp. nov., a novel Burkholderia cepacia complex species from hospital setting samples.</title>
        <authorList>
            <person name="Martina P."/>
            <person name="Leguizamon M."/>
            <person name="Prieto C."/>
            <person name="Sousa S."/>
            <person name="Montanaro P."/>
            <person name="Draghi W."/>
            <person name="Staembler M."/>
            <person name="Bettiol M."/>
            <person name="Figoli C."/>
            <person name="Palau J."/>
            <person name="Alvarez F."/>
            <person name="Benetti S."/>
            <person name="Anchat E."/>
            <person name="Vescina C."/>
            <person name="Ferreras J."/>
            <person name="Lasch P."/>
            <person name="Lagares A."/>
            <person name="Zorreguieta A."/>
            <person name="Yantorno O."/>
            <person name="Bosch A."/>
        </authorList>
    </citation>
    <scope>NUCLEOTIDE SEQUENCE [LARGE SCALE GENOMIC DNA]</scope>
    <source>
        <strain evidence="9 10">CAMPA 1040</strain>
    </source>
</reference>
<evidence type="ECO:0000256" key="5">
    <source>
        <dbReference type="ARBA" id="ARBA00022840"/>
    </source>
</evidence>
<feature type="binding site" evidence="6">
    <location>
        <begin position="25"/>
        <end position="32"/>
    </location>
    <ligand>
        <name>ATP</name>
        <dbReference type="ChEBI" id="CHEBI:30616"/>
    </ligand>
</feature>
<organism evidence="9 10">
    <name type="scientific">Burkholderia puraquae</name>
    <dbReference type="NCBI Taxonomy" id="1904757"/>
    <lineage>
        <taxon>Bacteria</taxon>
        <taxon>Pseudomonadati</taxon>
        <taxon>Pseudomonadota</taxon>
        <taxon>Betaproteobacteria</taxon>
        <taxon>Burkholderiales</taxon>
        <taxon>Burkholderiaceae</taxon>
        <taxon>Burkholderia</taxon>
        <taxon>Burkholderia cepacia complex</taxon>
    </lineage>
</organism>
<dbReference type="GO" id="GO:0010134">
    <property type="term" value="P:sulfate assimilation via adenylyl sulfate reduction"/>
    <property type="evidence" value="ECO:0007669"/>
    <property type="project" value="TreeGrafter"/>
</dbReference>
<dbReference type="InterPro" id="IPR027417">
    <property type="entry name" value="P-loop_NTPase"/>
</dbReference>
<comment type="function">
    <text evidence="6 7">Catalyzes the synthesis of activated sulfate.</text>
</comment>
<dbReference type="Proteomes" id="UP000193146">
    <property type="component" value="Unassembled WGS sequence"/>
</dbReference>
<dbReference type="GO" id="GO:0004020">
    <property type="term" value="F:adenylylsulfate kinase activity"/>
    <property type="evidence" value="ECO:0007669"/>
    <property type="project" value="UniProtKB-UniRule"/>
</dbReference>